<organism evidence="3 4">
    <name type="scientific">Periconia digitata</name>
    <dbReference type="NCBI Taxonomy" id="1303443"/>
    <lineage>
        <taxon>Eukaryota</taxon>
        <taxon>Fungi</taxon>
        <taxon>Dikarya</taxon>
        <taxon>Ascomycota</taxon>
        <taxon>Pezizomycotina</taxon>
        <taxon>Dothideomycetes</taxon>
        <taxon>Pleosporomycetidae</taxon>
        <taxon>Pleosporales</taxon>
        <taxon>Massarineae</taxon>
        <taxon>Periconiaceae</taxon>
        <taxon>Periconia</taxon>
    </lineage>
</organism>
<keyword evidence="2" id="KW-0732">Signal</keyword>
<dbReference type="EMBL" id="CAOQHR010000004">
    <property type="protein sequence ID" value="CAI6333900.1"/>
    <property type="molecule type" value="Genomic_DNA"/>
</dbReference>
<protein>
    <recommendedName>
        <fullName evidence="5">Inhibitor I9 domain-containing protein</fullName>
    </recommendedName>
</protein>
<accession>A0A9W4UDH0</accession>
<dbReference type="InterPro" id="IPR037045">
    <property type="entry name" value="S8pro/Inhibitor_I9_sf"/>
</dbReference>
<gene>
    <name evidence="3" type="ORF">PDIGIT_LOCUS6952</name>
</gene>
<dbReference type="PANTHER" id="PTHR28288:SF1">
    <property type="entry name" value="INHIBITOR I9 DOMAIN-CONTAINING PROTEIN"/>
    <property type="match status" value="1"/>
</dbReference>
<dbReference type="PANTHER" id="PTHR28288">
    <property type="entry name" value="PROTEASE B INHIBITOR 2"/>
    <property type="match status" value="1"/>
</dbReference>
<evidence type="ECO:0000313" key="4">
    <source>
        <dbReference type="Proteomes" id="UP001152607"/>
    </source>
</evidence>
<evidence type="ECO:0000313" key="3">
    <source>
        <dbReference type="EMBL" id="CAI6333900.1"/>
    </source>
</evidence>
<evidence type="ECO:0008006" key="5">
    <source>
        <dbReference type="Google" id="ProtNLM"/>
    </source>
</evidence>
<dbReference type="SUPFAM" id="SSF54897">
    <property type="entry name" value="Protease propeptides/inhibitors"/>
    <property type="match status" value="1"/>
</dbReference>
<feature type="chain" id="PRO_5040972500" description="Inhibitor I9 domain-containing protein" evidence="2">
    <location>
        <begin position="20"/>
        <end position="106"/>
    </location>
</feature>
<reference evidence="3" key="1">
    <citation type="submission" date="2023-01" db="EMBL/GenBank/DDBJ databases">
        <authorList>
            <person name="Van Ghelder C."/>
            <person name="Rancurel C."/>
        </authorList>
    </citation>
    <scope>NUCLEOTIDE SEQUENCE</scope>
    <source>
        <strain evidence="3">CNCM I-4278</strain>
    </source>
</reference>
<comment type="similarity">
    <text evidence="1">Belongs to the protease inhibitor I9 family.</text>
</comment>
<sequence>MRFTLASFLVAVFFAMTTAAVVPMHSVIISFPADAPDHLLQQAKDAVIDAKGKITHEYNIIKGFAAELPKSAMETIQAMDATWPALIESDGLVTTQGDKGDKVGIF</sequence>
<dbReference type="OrthoDB" id="3888684at2759"/>
<proteinExistence type="inferred from homology"/>
<dbReference type="InterPro" id="IPR052471">
    <property type="entry name" value="PBI_I9"/>
</dbReference>
<dbReference type="Gene3D" id="3.30.70.80">
    <property type="entry name" value="Peptidase S8 propeptide/proteinase inhibitor I9"/>
    <property type="match status" value="1"/>
</dbReference>
<name>A0A9W4UDH0_9PLEO</name>
<dbReference type="AlphaFoldDB" id="A0A9W4UDH0"/>
<dbReference type="GO" id="GO:0004866">
    <property type="term" value="F:endopeptidase inhibitor activity"/>
    <property type="evidence" value="ECO:0007669"/>
    <property type="project" value="TreeGrafter"/>
</dbReference>
<dbReference type="Proteomes" id="UP001152607">
    <property type="component" value="Unassembled WGS sequence"/>
</dbReference>
<comment type="caution">
    <text evidence="3">The sequence shown here is derived from an EMBL/GenBank/DDBJ whole genome shotgun (WGS) entry which is preliminary data.</text>
</comment>
<keyword evidence="4" id="KW-1185">Reference proteome</keyword>
<evidence type="ECO:0000256" key="1">
    <source>
        <dbReference type="ARBA" id="ARBA00038069"/>
    </source>
</evidence>
<evidence type="ECO:0000256" key="2">
    <source>
        <dbReference type="SAM" id="SignalP"/>
    </source>
</evidence>
<dbReference type="GO" id="GO:0042144">
    <property type="term" value="P:vacuole fusion, non-autophagic"/>
    <property type="evidence" value="ECO:0007669"/>
    <property type="project" value="TreeGrafter"/>
</dbReference>
<feature type="signal peptide" evidence="2">
    <location>
        <begin position="1"/>
        <end position="19"/>
    </location>
</feature>